<dbReference type="Gene3D" id="1.10.10.10">
    <property type="entry name" value="Winged helix-like DNA-binding domain superfamily/Winged helix DNA-binding domain"/>
    <property type="match status" value="1"/>
</dbReference>
<dbReference type="GO" id="GO:0003677">
    <property type="term" value="F:DNA binding"/>
    <property type="evidence" value="ECO:0007669"/>
    <property type="project" value="UniProtKB-KW"/>
</dbReference>
<proteinExistence type="inferred from homology"/>
<dbReference type="Gene3D" id="1.25.40.10">
    <property type="entry name" value="Tetratricopeptide repeat domain"/>
    <property type="match status" value="1"/>
</dbReference>
<dbReference type="GO" id="GO:0000160">
    <property type="term" value="P:phosphorelay signal transduction system"/>
    <property type="evidence" value="ECO:0007669"/>
    <property type="project" value="UniProtKB-KW"/>
</dbReference>
<dbReference type="SUPFAM" id="SSF52172">
    <property type="entry name" value="CheY-like"/>
    <property type="match status" value="1"/>
</dbReference>
<keyword evidence="4" id="KW-0238">DNA-binding</keyword>
<dbReference type="Pfam" id="PF03704">
    <property type="entry name" value="BTAD"/>
    <property type="match status" value="1"/>
</dbReference>
<dbReference type="InterPro" id="IPR011006">
    <property type="entry name" value="CheY-like_superfamily"/>
</dbReference>
<evidence type="ECO:0000256" key="2">
    <source>
        <dbReference type="ARBA" id="ARBA00023012"/>
    </source>
</evidence>
<keyword evidence="9" id="KW-1185">Reference proteome</keyword>
<feature type="domain" description="Response regulatory" evidence="7">
    <location>
        <begin position="3"/>
        <end position="119"/>
    </location>
</feature>
<dbReference type="InterPro" id="IPR011990">
    <property type="entry name" value="TPR-like_helical_dom_sf"/>
</dbReference>
<dbReference type="InterPro" id="IPR001867">
    <property type="entry name" value="OmpR/PhoB-type_DNA-bd"/>
</dbReference>
<organism evidence="8 9">
    <name type="scientific">Paenibacillus flagellatus</name>
    <dbReference type="NCBI Taxonomy" id="2211139"/>
    <lineage>
        <taxon>Bacteria</taxon>
        <taxon>Bacillati</taxon>
        <taxon>Bacillota</taxon>
        <taxon>Bacilli</taxon>
        <taxon>Bacillales</taxon>
        <taxon>Paenibacillaceae</taxon>
        <taxon>Paenibacillus</taxon>
    </lineage>
</organism>
<dbReference type="SMART" id="SM00448">
    <property type="entry name" value="REC"/>
    <property type="match status" value="1"/>
</dbReference>
<sequence length="376" mass="42642">MIRVIAVDDEQPALRGVAKVLEQVEDVQVAGLFDKPVACLEYALTVQEPIDLVLIDMDMPTMHGLELAGRLRECRPDMHIAFLTAYEEFAKDAFDVEALDYLLKPVMKDDIVRTIERVRKRGGRETAADAPPERGIAVHRMGPFSVMSETGVPIRFRNSKGKELLAYLHQHRGKPVSKSHIMEELWHGRDVERTLVNLHTTVYQLRKDLEACGIPDPIQQSKTAGGSYCLNWPVGFDDVVAFETEVERFRQSLSVVHALRAVQLYGGGYLTGSGYGWAAPMQAQLELSYAMMLEAIVNTYVRQQRYDIAMNPMRKWAELLPFSVRLHAKMIALLLLMNREEDAKDYHGLVREMLDPEDDLSELDWDRVSADPKASF</sequence>
<evidence type="ECO:0000313" key="8">
    <source>
        <dbReference type="EMBL" id="PYI56337.1"/>
    </source>
</evidence>
<gene>
    <name evidence="8" type="ORF">DLM86_04985</name>
</gene>
<dbReference type="AlphaFoldDB" id="A0A2V5KVW2"/>
<comment type="caution">
    <text evidence="8">The sequence shown here is derived from an EMBL/GenBank/DDBJ whole genome shotgun (WGS) entry which is preliminary data.</text>
</comment>
<comment type="similarity">
    <text evidence="1">Belongs to the AfsR/DnrI/RedD regulatory family.</text>
</comment>
<evidence type="ECO:0000256" key="4">
    <source>
        <dbReference type="ARBA" id="ARBA00023125"/>
    </source>
</evidence>
<dbReference type="RefSeq" id="WP_110838864.1">
    <property type="nucleotide sequence ID" value="NZ_QJVJ01000002.1"/>
</dbReference>
<accession>A0A2V5KVW2</accession>
<dbReference type="InterPro" id="IPR051677">
    <property type="entry name" value="AfsR-DnrI-RedD_regulator"/>
</dbReference>
<keyword evidence="2" id="KW-0902">Two-component regulatory system</keyword>
<dbReference type="PANTHER" id="PTHR35807:SF1">
    <property type="entry name" value="TRANSCRIPTIONAL REGULATOR REDD"/>
    <property type="match status" value="1"/>
</dbReference>
<keyword evidence="3" id="KW-0805">Transcription regulation</keyword>
<dbReference type="PROSITE" id="PS50110">
    <property type="entry name" value="RESPONSE_REGULATORY"/>
    <property type="match status" value="1"/>
</dbReference>
<dbReference type="GO" id="GO:0006355">
    <property type="term" value="P:regulation of DNA-templated transcription"/>
    <property type="evidence" value="ECO:0007669"/>
    <property type="project" value="InterPro"/>
</dbReference>
<feature type="modified residue" description="4-aspartylphosphate" evidence="6">
    <location>
        <position position="56"/>
    </location>
</feature>
<dbReference type="EMBL" id="QJVJ01000002">
    <property type="protein sequence ID" value="PYI56337.1"/>
    <property type="molecule type" value="Genomic_DNA"/>
</dbReference>
<dbReference type="SUPFAM" id="SSF46894">
    <property type="entry name" value="C-terminal effector domain of the bipartite response regulators"/>
    <property type="match status" value="1"/>
</dbReference>
<dbReference type="OrthoDB" id="3190595at2"/>
<reference evidence="8 9" key="1">
    <citation type="submission" date="2018-05" db="EMBL/GenBank/DDBJ databases">
        <title>Paenibacillus flagellatus sp. nov., isolated from selenium mineral soil.</title>
        <authorList>
            <person name="Dai X."/>
        </authorList>
    </citation>
    <scope>NUCLEOTIDE SEQUENCE [LARGE SCALE GENOMIC DNA]</scope>
    <source>
        <strain evidence="8 9">DXL2</strain>
    </source>
</reference>
<dbReference type="InterPro" id="IPR005158">
    <property type="entry name" value="BTAD"/>
</dbReference>
<evidence type="ECO:0000256" key="6">
    <source>
        <dbReference type="PROSITE-ProRule" id="PRU00169"/>
    </source>
</evidence>
<dbReference type="Gene3D" id="3.40.50.2300">
    <property type="match status" value="1"/>
</dbReference>
<dbReference type="PANTHER" id="PTHR35807">
    <property type="entry name" value="TRANSCRIPTIONAL REGULATOR REDD-RELATED"/>
    <property type="match status" value="1"/>
</dbReference>
<dbReference type="InterPro" id="IPR016032">
    <property type="entry name" value="Sig_transdc_resp-reg_C-effctor"/>
</dbReference>
<keyword evidence="5" id="KW-0804">Transcription</keyword>
<name>A0A2V5KVW2_9BACL</name>
<dbReference type="InterPro" id="IPR036388">
    <property type="entry name" value="WH-like_DNA-bd_sf"/>
</dbReference>
<evidence type="ECO:0000256" key="5">
    <source>
        <dbReference type="ARBA" id="ARBA00023163"/>
    </source>
</evidence>
<evidence type="ECO:0000256" key="1">
    <source>
        <dbReference type="ARBA" id="ARBA00005820"/>
    </source>
</evidence>
<dbReference type="SUPFAM" id="SSF48452">
    <property type="entry name" value="TPR-like"/>
    <property type="match status" value="1"/>
</dbReference>
<dbReference type="SMART" id="SM00862">
    <property type="entry name" value="Trans_reg_C"/>
    <property type="match status" value="1"/>
</dbReference>
<evidence type="ECO:0000313" key="9">
    <source>
        <dbReference type="Proteomes" id="UP000247476"/>
    </source>
</evidence>
<protein>
    <recommendedName>
        <fullName evidence="7">Response regulatory domain-containing protein</fullName>
    </recommendedName>
</protein>
<evidence type="ECO:0000259" key="7">
    <source>
        <dbReference type="PROSITE" id="PS50110"/>
    </source>
</evidence>
<dbReference type="Proteomes" id="UP000247476">
    <property type="component" value="Unassembled WGS sequence"/>
</dbReference>
<dbReference type="Pfam" id="PF00072">
    <property type="entry name" value="Response_reg"/>
    <property type="match status" value="1"/>
</dbReference>
<dbReference type="Pfam" id="PF00486">
    <property type="entry name" value="Trans_reg_C"/>
    <property type="match status" value="1"/>
</dbReference>
<keyword evidence="6" id="KW-0597">Phosphoprotein</keyword>
<dbReference type="InterPro" id="IPR001789">
    <property type="entry name" value="Sig_transdc_resp-reg_receiver"/>
</dbReference>
<evidence type="ECO:0000256" key="3">
    <source>
        <dbReference type="ARBA" id="ARBA00023015"/>
    </source>
</evidence>